<evidence type="ECO:0000256" key="1">
    <source>
        <dbReference type="SAM" id="MobiDB-lite"/>
    </source>
</evidence>
<dbReference type="EMBL" id="JAIWYP010000003">
    <property type="protein sequence ID" value="KAH3853266.1"/>
    <property type="molecule type" value="Genomic_DNA"/>
</dbReference>
<proteinExistence type="predicted"/>
<feature type="region of interest" description="Disordered" evidence="1">
    <location>
        <begin position="59"/>
        <end position="86"/>
    </location>
</feature>
<protein>
    <submittedName>
        <fullName evidence="2">Uncharacterized protein</fullName>
    </submittedName>
</protein>
<accession>A0A9D4L844</accession>
<comment type="caution">
    <text evidence="2">The sequence shown here is derived from an EMBL/GenBank/DDBJ whole genome shotgun (WGS) entry which is preliminary data.</text>
</comment>
<reference evidence="2" key="1">
    <citation type="journal article" date="2019" name="bioRxiv">
        <title>The Genome of the Zebra Mussel, Dreissena polymorpha: A Resource for Invasive Species Research.</title>
        <authorList>
            <person name="McCartney M.A."/>
            <person name="Auch B."/>
            <person name="Kono T."/>
            <person name="Mallez S."/>
            <person name="Zhang Y."/>
            <person name="Obille A."/>
            <person name="Becker A."/>
            <person name="Abrahante J.E."/>
            <person name="Garbe J."/>
            <person name="Badalamenti J.P."/>
            <person name="Herman A."/>
            <person name="Mangelson H."/>
            <person name="Liachko I."/>
            <person name="Sullivan S."/>
            <person name="Sone E.D."/>
            <person name="Koren S."/>
            <person name="Silverstein K.A.T."/>
            <person name="Beckman K.B."/>
            <person name="Gohl D.M."/>
        </authorList>
    </citation>
    <scope>NUCLEOTIDE SEQUENCE</scope>
    <source>
        <strain evidence="2">Duluth1</strain>
        <tissue evidence="2">Whole animal</tissue>
    </source>
</reference>
<evidence type="ECO:0000313" key="2">
    <source>
        <dbReference type="EMBL" id="KAH3853266.1"/>
    </source>
</evidence>
<keyword evidence="3" id="KW-1185">Reference proteome</keyword>
<gene>
    <name evidence="2" type="ORF">DPMN_095788</name>
</gene>
<dbReference type="Proteomes" id="UP000828390">
    <property type="component" value="Unassembled WGS sequence"/>
</dbReference>
<dbReference type="AlphaFoldDB" id="A0A9D4L844"/>
<sequence length="103" mass="12455">MNAQLDLRFKLQERMLNKYRYAAERAYFQDLVRLRADLRNVRRCLPRALDMPLFKTRLKNKKRNKRSREAKEHENVVTTEPLNMNHLAEESDQLSEEIKLLNI</sequence>
<reference evidence="2" key="2">
    <citation type="submission" date="2020-11" db="EMBL/GenBank/DDBJ databases">
        <authorList>
            <person name="McCartney M.A."/>
            <person name="Auch B."/>
            <person name="Kono T."/>
            <person name="Mallez S."/>
            <person name="Becker A."/>
            <person name="Gohl D.M."/>
            <person name="Silverstein K.A.T."/>
            <person name="Koren S."/>
            <person name="Bechman K.B."/>
            <person name="Herman A."/>
            <person name="Abrahante J.E."/>
            <person name="Garbe J."/>
        </authorList>
    </citation>
    <scope>NUCLEOTIDE SEQUENCE</scope>
    <source>
        <strain evidence="2">Duluth1</strain>
        <tissue evidence="2">Whole animal</tissue>
    </source>
</reference>
<evidence type="ECO:0000313" key="3">
    <source>
        <dbReference type="Proteomes" id="UP000828390"/>
    </source>
</evidence>
<organism evidence="2 3">
    <name type="scientific">Dreissena polymorpha</name>
    <name type="common">Zebra mussel</name>
    <name type="synonym">Mytilus polymorpha</name>
    <dbReference type="NCBI Taxonomy" id="45954"/>
    <lineage>
        <taxon>Eukaryota</taxon>
        <taxon>Metazoa</taxon>
        <taxon>Spiralia</taxon>
        <taxon>Lophotrochozoa</taxon>
        <taxon>Mollusca</taxon>
        <taxon>Bivalvia</taxon>
        <taxon>Autobranchia</taxon>
        <taxon>Heteroconchia</taxon>
        <taxon>Euheterodonta</taxon>
        <taxon>Imparidentia</taxon>
        <taxon>Neoheterodontei</taxon>
        <taxon>Myida</taxon>
        <taxon>Dreissenoidea</taxon>
        <taxon>Dreissenidae</taxon>
        <taxon>Dreissena</taxon>
    </lineage>
</organism>
<name>A0A9D4L844_DREPO</name>